<dbReference type="NCBIfam" id="TIGR00456">
    <property type="entry name" value="argS"/>
    <property type="match status" value="1"/>
</dbReference>
<dbReference type="SUPFAM" id="SSF55190">
    <property type="entry name" value="Arginyl-tRNA synthetase (ArgRS), N-terminal 'additional' domain"/>
    <property type="match status" value="1"/>
</dbReference>
<dbReference type="InterPro" id="IPR011993">
    <property type="entry name" value="PH-like_dom_sf"/>
</dbReference>
<keyword evidence="15" id="KW-0175">Coiled coil</keyword>
<dbReference type="PANTHER" id="PTHR11956:SF5">
    <property type="entry name" value="ARGININE--TRNA LIGASE, CYTOPLASMIC"/>
    <property type="match status" value="1"/>
</dbReference>
<keyword evidence="19" id="KW-1185">Reference proteome</keyword>
<evidence type="ECO:0000256" key="15">
    <source>
        <dbReference type="SAM" id="Coils"/>
    </source>
</evidence>
<dbReference type="FunFam" id="3.30.1360.70:FF:000002">
    <property type="entry name" value="arginine--tRNA ligase, cytoplasmic"/>
    <property type="match status" value="1"/>
</dbReference>
<dbReference type="InterPro" id="IPR005148">
    <property type="entry name" value="Arg-tRNA-synth_N"/>
</dbReference>
<dbReference type="Gene3D" id="2.40.160.120">
    <property type="match status" value="1"/>
</dbReference>
<dbReference type="EnsemblMetazoa" id="GPPI011938-RA">
    <property type="protein sequence ID" value="GPPI011938-PA"/>
    <property type="gene ID" value="GPPI011938"/>
</dbReference>
<dbReference type="SMART" id="SM01016">
    <property type="entry name" value="Arg_tRNA_synt_N"/>
    <property type="match status" value="1"/>
</dbReference>
<dbReference type="Gene3D" id="3.30.1360.70">
    <property type="entry name" value="Arginyl tRNA synthetase N-terminal domain"/>
    <property type="match status" value="1"/>
</dbReference>
<dbReference type="InterPro" id="IPR036695">
    <property type="entry name" value="Arg-tRNA-synth_N_sf"/>
</dbReference>
<dbReference type="FunFam" id="3.40.50.620:FF:000084">
    <property type="entry name" value="arginine--tRNA ligase, cytoplasmic"/>
    <property type="match status" value="1"/>
</dbReference>
<dbReference type="PRINTS" id="PR01038">
    <property type="entry name" value="TRNASYNTHARG"/>
</dbReference>
<evidence type="ECO:0000256" key="16">
    <source>
        <dbReference type="SAM" id="MobiDB-lite"/>
    </source>
</evidence>
<reference evidence="18" key="2">
    <citation type="submission" date="2020-05" db="UniProtKB">
        <authorList>
            <consortium name="EnsemblMetazoa"/>
        </authorList>
    </citation>
    <scope>IDENTIFICATION</scope>
    <source>
        <strain evidence="18">IAEA</strain>
    </source>
</reference>
<dbReference type="InterPro" id="IPR014729">
    <property type="entry name" value="Rossmann-like_a/b/a_fold"/>
</dbReference>
<dbReference type="FunFam" id="1.10.287.2720:FF:000001">
    <property type="entry name" value="Oxysterol-binding OBPalpha"/>
    <property type="match status" value="1"/>
</dbReference>
<accession>A0A1B0AXE3</accession>
<dbReference type="SUPFAM" id="SSF47323">
    <property type="entry name" value="Anticodon-binding domain of a subclass of class I aminoacyl-tRNA synthetases"/>
    <property type="match status" value="1"/>
</dbReference>
<evidence type="ECO:0000313" key="19">
    <source>
        <dbReference type="Proteomes" id="UP000092460"/>
    </source>
</evidence>
<feature type="compositionally biased region" description="Low complexity" evidence="16">
    <location>
        <begin position="1089"/>
        <end position="1107"/>
    </location>
</feature>
<evidence type="ECO:0000256" key="3">
    <source>
        <dbReference type="ARBA" id="ARBA00022448"/>
    </source>
</evidence>
<dbReference type="InterPro" id="IPR001849">
    <property type="entry name" value="PH_domain"/>
</dbReference>
<evidence type="ECO:0000256" key="11">
    <source>
        <dbReference type="ARBA" id="ARBA00023146"/>
    </source>
</evidence>
<keyword evidence="3 14" id="KW-0813">Transport</keyword>
<dbReference type="VEuPathDB" id="VectorBase:GPPI011938"/>
<evidence type="ECO:0000256" key="7">
    <source>
        <dbReference type="ARBA" id="ARBA00022840"/>
    </source>
</evidence>
<dbReference type="Gene3D" id="2.30.29.30">
    <property type="entry name" value="Pleckstrin-homology domain (PH domain)/Phosphotyrosine-binding domain (PTB)"/>
    <property type="match status" value="1"/>
</dbReference>
<organism evidence="18 19">
    <name type="scientific">Glossina palpalis gambiensis</name>
    <dbReference type="NCBI Taxonomy" id="67801"/>
    <lineage>
        <taxon>Eukaryota</taxon>
        <taxon>Metazoa</taxon>
        <taxon>Ecdysozoa</taxon>
        <taxon>Arthropoda</taxon>
        <taxon>Hexapoda</taxon>
        <taxon>Insecta</taxon>
        <taxon>Pterygota</taxon>
        <taxon>Neoptera</taxon>
        <taxon>Endopterygota</taxon>
        <taxon>Diptera</taxon>
        <taxon>Brachycera</taxon>
        <taxon>Muscomorpha</taxon>
        <taxon>Hippoboscoidea</taxon>
        <taxon>Glossinidae</taxon>
        <taxon>Glossina</taxon>
    </lineage>
</organism>
<keyword evidence="5" id="KW-0436">Ligase</keyword>
<dbReference type="GO" id="GO:0006420">
    <property type="term" value="P:arginyl-tRNA aminoacylation"/>
    <property type="evidence" value="ECO:0007669"/>
    <property type="project" value="InterPro"/>
</dbReference>
<evidence type="ECO:0000259" key="17">
    <source>
        <dbReference type="PROSITE" id="PS50003"/>
    </source>
</evidence>
<comment type="similarity">
    <text evidence="2">Belongs to the class-I aminoacyl-tRNA synthetase family.</text>
</comment>
<dbReference type="GO" id="GO:0008289">
    <property type="term" value="F:lipid binding"/>
    <property type="evidence" value="ECO:0007669"/>
    <property type="project" value="UniProtKB-KW"/>
</dbReference>
<name>A0A1B0AXE3_9MUSC</name>
<dbReference type="Gene3D" id="3.40.50.620">
    <property type="entry name" value="HUPs"/>
    <property type="match status" value="1"/>
</dbReference>
<dbReference type="SUPFAM" id="SSF50729">
    <property type="entry name" value="PH domain-like"/>
    <property type="match status" value="1"/>
</dbReference>
<dbReference type="Proteomes" id="UP000092460">
    <property type="component" value="Unassembled WGS sequence"/>
</dbReference>
<evidence type="ECO:0000256" key="1">
    <source>
        <dbReference type="ARBA" id="ARBA00004514"/>
    </source>
</evidence>
<proteinExistence type="inferred from homology"/>
<dbReference type="PROSITE" id="PS01013">
    <property type="entry name" value="OSBP"/>
    <property type="match status" value="1"/>
</dbReference>
<dbReference type="PROSITE" id="PS00178">
    <property type="entry name" value="AA_TRNA_LIGASE_I"/>
    <property type="match status" value="1"/>
</dbReference>
<dbReference type="Pfam" id="PF05746">
    <property type="entry name" value="DALR_1"/>
    <property type="match status" value="1"/>
</dbReference>
<dbReference type="InterPro" id="IPR000648">
    <property type="entry name" value="Oxysterol-bd"/>
</dbReference>
<keyword evidence="9 14" id="KW-0445">Lipid transport</keyword>
<comment type="similarity">
    <text evidence="13">Belongs to the OSBP family.</text>
</comment>
<dbReference type="InterPro" id="IPR001412">
    <property type="entry name" value="aa-tRNA-synth_I_CS"/>
</dbReference>
<dbReference type="Pfam" id="PF00750">
    <property type="entry name" value="tRNA-synt_1d"/>
    <property type="match status" value="1"/>
</dbReference>
<evidence type="ECO:0000256" key="13">
    <source>
        <dbReference type="RuleBase" id="RU003844"/>
    </source>
</evidence>
<dbReference type="Gene3D" id="3.30.70.3490">
    <property type="match status" value="1"/>
</dbReference>
<dbReference type="Pfam" id="PF03485">
    <property type="entry name" value="Arg_tRNA_synt_N"/>
    <property type="match status" value="1"/>
</dbReference>
<dbReference type="InterPro" id="IPR018494">
    <property type="entry name" value="Oxysterol-bd_CS"/>
</dbReference>
<keyword evidence="11" id="KW-0030">Aminoacyl-tRNA synthetase</keyword>
<dbReference type="InterPro" id="IPR035684">
    <property type="entry name" value="ArgRS_core"/>
</dbReference>
<comment type="subcellular location">
    <subcellularLocation>
        <location evidence="1">Cytoplasm</location>
        <location evidence="1">Cytosol</location>
    </subcellularLocation>
</comment>
<evidence type="ECO:0000256" key="4">
    <source>
        <dbReference type="ARBA" id="ARBA00022490"/>
    </source>
</evidence>
<dbReference type="STRING" id="67801.A0A1B0AXE3"/>
<evidence type="ECO:0000256" key="14">
    <source>
        <dbReference type="RuleBase" id="RU003845"/>
    </source>
</evidence>
<dbReference type="GO" id="GO:0006869">
    <property type="term" value="P:lipid transport"/>
    <property type="evidence" value="ECO:0007669"/>
    <property type="project" value="UniProtKB-KW"/>
</dbReference>
<dbReference type="Gene3D" id="1.10.287.2720">
    <property type="match status" value="1"/>
</dbReference>
<evidence type="ECO:0000256" key="2">
    <source>
        <dbReference type="ARBA" id="ARBA00005594"/>
    </source>
</evidence>
<dbReference type="GO" id="GO:0017101">
    <property type="term" value="C:aminoacyl-tRNA synthetase multienzyme complex"/>
    <property type="evidence" value="ECO:0007669"/>
    <property type="project" value="UniProtKB-ARBA"/>
</dbReference>
<dbReference type="GO" id="GO:0004814">
    <property type="term" value="F:arginine-tRNA ligase activity"/>
    <property type="evidence" value="ECO:0007669"/>
    <property type="project" value="UniProtKB-EC"/>
</dbReference>
<dbReference type="GO" id="GO:0005524">
    <property type="term" value="F:ATP binding"/>
    <property type="evidence" value="ECO:0007669"/>
    <property type="project" value="UniProtKB-KW"/>
</dbReference>
<evidence type="ECO:0000256" key="8">
    <source>
        <dbReference type="ARBA" id="ARBA00022917"/>
    </source>
</evidence>
<reference evidence="19" key="1">
    <citation type="submission" date="2015-01" db="EMBL/GenBank/DDBJ databases">
        <authorList>
            <person name="Aksoy S."/>
            <person name="Warren W."/>
            <person name="Wilson R.K."/>
        </authorList>
    </citation>
    <scope>NUCLEOTIDE SEQUENCE [LARGE SCALE GENOMIC DNA]</scope>
    <source>
        <strain evidence="19">IAEA</strain>
    </source>
</reference>
<dbReference type="Pfam" id="PF01237">
    <property type="entry name" value="Oxysterol_BP"/>
    <property type="match status" value="1"/>
</dbReference>
<dbReference type="HAMAP" id="MF_00123">
    <property type="entry name" value="Arg_tRNA_synth"/>
    <property type="match status" value="1"/>
</dbReference>
<comment type="catalytic activity">
    <reaction evidence="12">
        <text>tRNA(Arg) + L-arginine + ATP = L-arginyl-tRNA(Arg) + AMP + diphosphate</text>
        <dbReference type="Rhea" id="RHEA:20301"/>
        <dbReference type="Rhea" id="RHEA-COMP:9658"/>
        <dbReference type="Rhea" id="RHEA-COMP:9673"/>
        <dbReference type="ChEBI" id="CHEBI:30616"/>
        <dbReference type="ChEBI" id="CHEBI:32682"/>
        <dbReference type="ChEBI" id="CHEBI:33019"/>
        <dbReference type="ChEBI" id="CHEBI:78442"/>
        <dbReference type="ChEBI" id="CHEBI:78513"/>
        <dbReference type="ChEBI" id="CHEBI:456215"/>
        <dbReference type="EC" id="6.1.1.19"/>
    </reaction>
</comment>
<keyword evidence="8" id="KW-0648">Protein biosynthesis</keyword>
<keyword evidence="6" id="KW-0547">Nucleotide-binding</keyword>
<keyword evidence="10" id="KW-0446">Lipid-binding</keyword>
<dbReference type="GO" id="GO:0005829">
    <property type="term" value="C:cytosol"/>
    <property type="evidence" value="ECO:0007669"/>
    <property type="project" value="UniProtKB-SubCell"/>
</dbReference>
<sequence length="1489" mass="168046">MISLKREMDTLNELERATSELRAQIERTKESEILGEQDEELTKLQLENMKLKHRLAILERMKTLEAKKQCTVTAINTNNLTESTSSFNAIAIPTKIDEMIPISAHLIDLFTNAIASAFPHLAGTSAVITPVSSNAAKFGDYQCNSAMSLSKTFKADQSNNKSPRDIAQEIVKQTTSSPLIDKLEIAGAGFINVFLNKSYAVSALTNTLRMGVKPPQVKRQRILVDFSSPNIAKEMHVGHLRSTIIGESISRLLEFLGHDVLRINHLGDWGTQFGMLIAHLEERFPNFLNESPPIGDLQAFYKESKKRFDEDEEFKKRAYNRVVELQSGEANSTKAWKLICDVSRKEFQKVYERLDVKLSEKGESFYQSRMVEIVKFLEQNNFLELDEGRKIMWPTDEKTGIPLTIIKSDGGFTYDTSDMAAIRYRLEEEKAEWIIYVVDAGQNIHLQNVFSAAKRCLILVPCYHRADHVQFGVVLGEDGKKFKTRSGDTVKLTDLLDEGLKRSLAKLKEKERDKVLTPEELKAAQESVAYGCIKYADLSHNRLNEYVFSFDKMLEDRGNTAVYLLYAYSRICSIARNSGKDFSQIDNVLETVKIELEHEKEWKLAKSLLKFPDILLKISKSLLLHLLCEYCYEVCTTFSEFYDNCYCIEKDKSGVITKVREYTHSSGSSYSATDMAGNGDKRSGSFKKKEIAEEISHELWQEARWIVINAYFEEKGLVRQLLDTSDEFIQMSQKRFGEHILFTMTSGVGGVNSGAGTLEGTLSKWTNVMKGWQYRFFVLDENAGLLSYYTSKEKMMKGVRRGCVRLKDAVIGIDDQEDNTFTITVDHKTFHFQAQHSEEREKWVRRLEDTIRRHANRSRMWESQSTFYLGGYHKDSSNKRANYLEILGRRVSEADAYLQLMIEQTNIIEKRIAAITDPNEKQKCKALQDNASAMLDHIKHSIVSLQIAKNMANPINGIYNGPVVGTSTKLLTESGTSESSIAIDPIDASVDSIAILKAPAMMRDDDSSTTENVTTAMVVPETSYSSSEGEDDYYDANDDPFTSLGSSPVTCATRAFSAETTAAHDKTAGDPNEQNIATSADNEALVTTGKTTTTTATPTSTSTPTATDADDYQTASCAVSETGGCGSTAGCGGNSQESANVNILQGDLIDYDALYEEEEDTTLSMEAHGSMLSHLLSQVKIGMDLTKVVLPTFILERRSLLEMYADYFAHPDLFLKIADLDNPKDRIVQVCRWYLSAYHAGRKSAVAKKPYNPVLGEIFQCYWDIPGEIADEVTVKDGPVPWCRRDQLTFLAEQVSHHPPISAFYAEHYNKKITFSAHVWTKSKFLGLSVGVHNIGEGVVTLVDKGEEYIVTFPNGYGRSILTIPWIELGGSVEIKCPQTGYYAHKTEVFVDVNRIPIFKKQVRPIVEQEEYESRRVWKEVTAGLKYNDIEKATNAKCQVEQVQREQAKFRKEGELLWEQKYFKPVGDNWIYTRPLSQRIYLQEKEGKR</sequence>
<dbReference type="Pfam" id="PF00169">
    <property type="entry name" value="PH"/>
    <property type="match status" value="1"/>
</dbReference>
<evidence type="ECO:0000256" key="5">
    <source>
        <dbReference type="ARBA" id="ARBA00022598"/>
    </source>
</evidence>
<evidence type="ECO:0000313" key="18">
    <source>
        <dbReference type="EnsemblMetazoa" id="GPPI011938-PA"/>
    </source>
</evidence>
<dbReference type="InterPro" id="IPR008909">
    <property type="entry name" value="DALR_anticod-bd"/>
</dbReference>
<dbReference type="CDD" id="cd13290">
    <property type="entry name" value="PH_ORP9"/>
    <property type="match status" value="1"/>
</dbReference>
<feature type="coiled-coil region" evidence="15">
    <location>
        <begin position="4"/>
        <end position="61"/>
    </location>
</feature>
<dbReference type="Gene3D" id="1.10.730.10">
    <property type="entry name" value="Isoleucyl-tRNA Synthetase, Domain 1"/>
    <property type="match status" value="1"/>
</dbReference>
<dbReference type="PANTHER" id="PTHR11956">
    <property type="entry name" value="ARGINYL-TRNA SYNTHETASE"/>
    <property type="match status" value="1"/>
</dbReference>
<dbReference type="EMBL" id="JXJN01005230">
    <property type="status" value="NOT_ANNOTATED_CDS"/>
    <property type="molecule type" value="Genomic_DNA"/>
</dbReference>
<dbReference type="SMART" id="SM00233">
    <property type="entry name" value="PH"/>
    <property type="match status" value="1"/>
</dbReference>
<keyword evidence="7" id="KW-0067">ATP-binding</keyword>
<dbReference type="SUPFAM" id="SSF144000">
    <property type="entry name" value="Oxysterol-binding protein-like"/>
    <property type="match status" value="1"/>
</dbReference>
<protein>
    <recommendedName>
        <fullName evidence="14">Oxysterol-binding protein</fullName>
    </recommendedName>
</protein>
<evidence type="ECO:0000256" key="9">
    <source>
        <dbReference type="ARBA" id="ARBA00023055"/>
    </source>
</evidence>
<evidence type="ECO:0000256" key="12">
    <source>
        <dbReference type="ARBA" id="ARBA00049339"/>
    </source>
</evidence>
<dbReference type="CDD" id="cd00671">
    <property type="entry name" value="ArgRS_core"/>
    <property type="match status" value="1"/>
</dbReference>
<keyword evidence="4" id="KW-0963">Cytoplasm</keyword>
<dbReference type="InterPro" id="IPR037239">
    <property type="entry name" value="OSBP_sf"/>
</dbReference>
<dbReference type="InterPro" id="IPR009080">
    <property type="entry name" value="tRNAsynth_Ia_anticodon-bd"/>
</dbReference>
<dbReference type="PROSITE" id="PS50003">
    <property type="entry name" value="PH_DOMAIN"/>
    <property type="match status" value="1"/>
</dbReference>
<dbReference type="SUPFAM" id="SSF52374">
    <property type="entry name" value="Nucleotidylyl transferase"/>
    <property type="match status" value="1"/>
</dbReference>
<feature type="domain" description="PH" evidence="17">
    <location>
        <begin position="755"/>
        <end position="852"/>
    </location>
</feature>
<dbReference type="InterPro" id="IPR001278">
    <property type="entry name" value="Arg-tRNA-ligase"/>
</dbReference>
<feature type="region of interest" description="Disordered" evidence="16">
    <location>
        <begin position="1089"/>
        <end position="1109"/>
    </location>
</feature>
<evidence type="ECO:0000256" key="10">
    <source>
        <dbReference type="ARBA" id="ARBA00023121"/>
    </source>
</evidence>
<dbReference type="SMART" id="SM00836">
    <property type="entry name" value="DALR_1"/>
    <property type="match status" value="1"/>
</dbReference>
<evidence type="ECO:0000256" key="6">
    <source>
        <dbReference type="ARBA" id="ARBA00022741"/>
    </source>
</evidence>
<dbReference type="FunFam" id="2.30.29.30:FF:000450">
    <property type="entry name" value="Oxysterol-binding protein"/>
    <property type="match status" value="1"/>
</dbReference>